<reference evidence="2" key="1">
    <citation type="journal article" date="2022" name="Plant J.">
        <title>Strategies of tolerance reflected in two North American maple genomes.</title>
        <authorList>
            <person name="McEvoy S.L."/>
            <person name="Sezen U.U."/>
            <person name="Trouern-Trend A."/>
            <person name="McMahon S.M."/>
            <person name="Schaberg P.G."/>
            <person name="Yang J."/>
            <person name="Wegrzyn J.L."/>
            <person name="Swenson N.G."/>
        </authorList>
    </citation>
    <scope>NUCLEOTIDE SEQUENCE</scope>
    <source>
        <strain evidence="2">NS2018</strain>
    </source>
</reference>
<keyword evidence="3" id="KW-1185">Reference proteome</keyword>
<evidence type="ECO:0000313" key="3">
    <source>
        <dbReference type="Proteomes" id="UP001168877"/>
    </source>
</evidence>
<dbReference type="EMBL" id="JAUESC010000386">
    <property type="protein sequence ID" value="KAK0575967.1"/>
    <property type="molecule type" value="Genomic_DNA"/>
</dbReference>
<accession>A0AA39VE20</accession>
<sequence>MTTNEAGDGNPIGGDRGVEALWVAVEETRQQVAQIRDMLTGANLNVNNSPPVDRTRAEGFARGQPADRRRNQPPCNQPDSEGDSDDEDDEGYGVVQPKSSLFISSPAVSLQHSSDGLLHRRSSIITPPPSSSLAIAICSPTASISSADRGWVWVASDVDLIYGRVVDSGVVVVVWVWVWPCGHWSGFYL</sequence>
<evidence type="ECO:0000313" key="2">
    <source>
        <dbReference type="EMBL" id="KAK0575967.1"/>
    </source>
</evidence>
<dbReference type="AlphaFoldDB" id="A0AA39VE20"/>
<dbReference type="Proteomes" id="UP001168877">
    <property type="component" value="Unassembled WGS sequence"/>
</dbReference>
<comment type="caution">
    <text evidence="2">The sequence shown here is derived from an EMBL/GenBank/DDBJ whole genome shotgun (WGS) entry which is preliminary data.</text>
</comment>
<organism evidence="2 3">
    <name type="scientific">Acer saccharum</name>
    <name type="common">Sugar maple</name>
    <dbReference type="NCBI Taxonomy" id="4024"/>
    <lineage>
        <taxon>Eukaryota</taxon>
        <taxon>Viridiplantae</taxon>
        <taxon>Streptophyta</taxon>
        <taxon>Embryophyta</taxon>
        <taxon>Tracheophyta</taxon>
        <taxon>Spermatophyta</taxon>
        <taxon>Magnoliopsida</taxon>
        <taxon>eudicotyledons</taxon>
        <taxon>Gunneridae</taxon>
        <taxon>Pentapetalae</taxon>
        <taxon>rosids</taxon>
        <taxon>malvids</taxon>
        <taxon>Sapindales</taxon>
        <taxon>Sapindaceae</taxon>
        <taxon>Hippocastanoideae</taxon>
        <taxon>Acereae</taxon>
        <taxon>Acer</taxon>
    </lineage>
</organism>
<name>A0AA39VE20_ACESA</name>
<reference evidence="2" key="2">
    <citation type="submission" date="2023-06" db="EMBL/GenBank/DDBJ databases">
        <authorList>
            <person name="Swenson N.G."/>
            <person name="Wegrzyn J.L."/>
            <person name="Mcevoy S.L."/>
        </authorList>
    </citation>
    <scope>NUCLEOTIDE SEQUENCE</scope>
    <source>
        <strain evidence="2">NS2018</strain>
        <tissue evidence="2">Leaf</tissue>
    </source>
</reference>
<proteinExistence type="predicted"/>
<protein>
    <submittedName>
        <fullName evidence="2">Uncharacterized protein</fullName>
    </submittedName>
</protein>
<gene>
    <name evidence="2" type="ORF">LWI29_009719</name>
</gene>
<evidence type="ECO:0000256" key="1">
    <source>
        <dbReference type="SAM" id="MobiDB-lite"/>
    </source>
</evidence>
<feature type="compositionally biased region" description="Acidic residues" evidence="1">
    <location>
        <begin position="80"/>
        <end position="91"/>
    </location>
</feature>
<feature type="region of interest" description="Disordered" evidence="1">
    <location>
        <begin position="40"/>
        <end position="93"/>
    </location>
</feature>
<feature type="compositionally biased region" description="Basic and acidic residues" evidence="1">
    <location>
        <begin position="53"/>
        <end position="70"/>
    </location>
</feature>